<gene>
    <name evidence="1" type="ORF">SAMN04490185_5673</name>
</gene>
<protein>
    <submittedName>
        <fullName evidence="1">Delta-60 repeat domain-containing protein</fullName>
    </submittedName>
</protein>
<dbReference type="RefSeq" id="WP_074879567.1">
    <property type="nucleotide sequence ID" value="NZ_FNTF01000002.1"/>
</dbReference>
<dbReference type="SUPFAM" id="SSF101898">
    <property type="entry name" value="NHL repeat"/>
    <property type="match status" value="1"/>
</dbReference>
<evidence type="ECO:0000313" key="1">
    <source>
        <dbReference type="EMBL" id="SEE40526.1"/>
    </source>
</evidence>
<organism evidence="1 2">
    <name type="scientific">Pseudomonas frederiksbergensis</name>
    <dbReference type="NCBI Taxonomy" id="104087"/>
    <lineage>
        <taxon>Bacteria</taxon>
        <taxon>Pseudomonadati</taxon>
        <taxon>Pseudomonadota</taxon>
        <taxon>Gammaproteobacteria</taxon>
        <taxon>Pseudomonadales</taxon>
        <taxon>Pseudomonadaceae</taxon>
        <taxon>Pseudomonas</taxon>
    </lineage>
</organism>
<dbReference type="AlphaFoldDB" id="A0A1H5IJX1"/>
<evidence type="ECO:0000313" key="2">
    <source>
        <dbReference type="Proteomes" id="UP000183114"/>
    </source>
</evidence>
<accession>A0A1H5IJX1</accession>
<dbReference type="NCBIfam" id="TIGR02608">
    <property type="entry name" value="delta_60_rpt"/>
    <property type="match status" value="5"/>
</dbReference>
<dbReference type="EMBL" id="FNTF01000002">
    <property type="protein sequence ID" value="SEE40526.1"/>
    <property type="molecule type" value="Genomic_DNA"/>
</dbReference>
<sequence>MSAQDLLSGTLDPAFGVNGKVHLDFDAAISATIKGLTVAADGKIYFTGSYIANEHAGYMLGRLNADGSPDPTFGTQGLVIDSFAGEPDSAGSTITLLENGSILLQASTRVDLYLAYVPALARYNHNGSLDPDFGTGGKVIIDTPLATAIDPPDQTAMTPTRQASDIAQVLPDGKILVCTYRPRVGAIFRLQSNGSLDLSFNGVGYITLSHPDAPDQPVLIDNVLLQADGQYLACGSFNQSKNAFVARYNTDGSLDRTFGKDGFVLVASPSDDKRLRFTQMSMQPNQRILAIGEVLSTPYEGVMVSLEPDGSPNIQFNGARPVYTQLDDKPTSWVGAAMQTDGKIVVAGAIQGSDAIHFDGVVARFQSNGTLDPVFNGSGWARTGFDKGDGVTAMTLQTDNKTLLAADDQSQKSAILRYLA</sequence>
<dbReference type="Pfam" id="PF17164">
    <property type="entry name" value="DUF5122"/>
    <property type="match status" value="5"/>
</dbReference>
<dbReference type="Gene3D" id="2.80.10.50">
    <property type="match status" value="3"/>
</dbReference>
<dbReference type="Proteomes" id="UP000183114">
    <property type="component" value="Unassembled WGS sequence"/>
</dbReference>
<reference evidence="1 2" key="1">
    <citation type="submission" date="2016-10" db="EMBL/GenBank/DDBJ databases">
        <authorList>
            <person name="de Groot N.N."/>
        </authorList>
    </citation>
    <scope>NUCLEOTIDE SEQUENCE [LARGE SCALE GENOMIC DNA]</scope>
    <source>
        <strain evidence="1 2">BS3655</strain>
    </source>
</reference>
<dbReference type="InterPro" id="IPR013431">
    <property type="entry name" value="Delta_60_rpt"/>
</dbReference>
<proteinExistence type="predicted"/>
<name>A0A1H5IJX1_9PSED</name>